<dbReference type="EMBL" id="CFOE01000840">
    <property type="protein sequence ID" value="CFE46311.1"/>
    <property type="molecule type" value="Genomic_DNA"/>
</dbReference>
<dbReference type="Proteomes" id="UP000045842">
    <property type="component" value="Unassembled WGS sequence"/>
</dbReference>
<evidence type="ECO:0000313" key="13">
    <source>
        <dbReference type="Proteomes" id="UP000039021"/>
    </source>
</evidence>
<reference evidence="11" key="1">
    <citation type="submission" date="2015-03" db="EMBL/GenBank/DDBJ databases">
        <authorList>
            <consortium name="Pathogen Informatics"/>
            <person name="Murphy D."/>
        </authorList>
    </citation>
    <scope>NUCLEOTIDE SEQUENCE</scope>
    <source>
        <strain evidence="11">N09902308</strain>
    </source>
</reference>
<dbReference type="Proteomes" id="UP000039021">
    <property type="component" value="Unassembled WGS sequence"/>
</dbReference>
<proteinExistence type="predicted"/>
<reference evidence="12 13" key="2">
    <citation type="submission" date="2015-03" db="EMBL/GenBank/DDBJ databases">
        <authorList>
            <consortium name="Pathogen Informatics"/>
        </authorList>
    </citation>
    <scope>NUCLEOTIDE SEQUENCE [LARGE SCALE GENOMIC DNA]</scope>
    <source>
        <strain evidence="5 20">Bir 172</strain>
        <strain evidence="4 22">Bir 185</strain>
        <strain evidence="6 21">Bir 187</strain>
        <strain evidence="3 16">C09601061</strain>
        <strain evidence="7 15">G09801536</strain>
        <strain evidence="1 18">G09901357</strain>
        <strain evidence="2 17">H09601792</strain>
        <strain evidence="12">K00500041</strain>
        <strain evidence="9 14">M09401471</strain>
        <strain evidence="13">N09902308</strain>
        <strain evidence="10 19">P00601463</strain>
    </source>
</reference>
<dbReference type="EMBL" id="CSAJ01000779">
    <property type="protein sequence ID" value="COX19773.1"/>
    <property type="molecule type" value="Genomic_DNA"/>
</dbReference>
<dbReference type="Proteomes" id="UP000046947">
    <property type="component" value="Unassembled WGS sequence"/>
</dbReference>
<evidence type="ECO:0000313" key="11">
    <source>
        <dbReference type="EMBL" id="COY23323.1"/>
    </source>
</evidence>
<dbReference type="EMBL" id="CSAE01000791">
    <property type="protein sequence ID" value="COW92230.1"/>
    <property type="molecule type" value="Genomic_DNA"/>
</dbReference>
<evidence type="ECO:0000313" key="1">
    <source>
        <dbReference type="EMBL" id="CFE46311.1"/>
    </source>
</evidence>
<evidence type="ECO:0000313" key="12">
    <source>
        <dbReference type="Proteomes" id="UP000038802"/>
    </source>
</evidence>
<dbReference type="AlphaFoldDB" id="A0A0T9YRG6"/>
<evidence type="ECO:0000313" key="4">
    <source>
        <dbReference type="EMBL" id="CKS06418.1"/>
    </source>
</evidence>
<evidence type="ECO:0000313" key="14">
    <source>
        <dbReference type="Proteomes" id="UP000044938"/>
    </source>
</evidence>
<evidence type="ECO:0000313" key="10">
    <source>
        <dbReference type="EMBL" id="COX30908.1"/>
    </source>
</evidence>
<dbReference type="Proteomes" id="UP000048289">
    <property type="component" value="Unassembled WGS sequence"/>
</dbReference>
<organism evidence="8 12">
    <name type="scientific">Mycobacterium tuberculosis</name>
    <dbReference type="NCBI Taxonomy" id="1773"/>
    <lineage>
        <taxon>Bacteria</taxon>
        <taxon>Bacillati</taxon>
        <taxon>Actinomycetota</taxon>
        <taxon>Actinomycetes</taxon>
        <taxon>Mycobacteriales</taxon>
        <taxon>Mycobacteriaceae</taxon>
        <taxon>Mycobacterium</taxon>
        <taxon>Mycobacterium tuberculosis complex</taxon>
    </lineage>
</organism>
<dbReference type="EMBL" id="CFOH01000886">
    <property type="protein sequence ID" value="CFE72922.1"/>
    <property type="molecule type" value="Genomic_DNA"/>
</dbReference>
<evidence type="ECO:0000313" key="9">
    <source>
        <dbReference type="EMBL" id="COX19773.1"/>
    </source>
</evidence>
<sequence length="159" mass="17134">MGDDASEGSRQQLRVLAQPGSDLGYVRRQIHHNDVEEELKSPSRIGEQQFAKLFTILKKLEASSQPPDRVTGVDVIVVVESVEGAVDGVPNNAARADATQDFGKEVIDHPGVTAMTVTAMVVAVFIGVLPGVGEQFIGFQDQRRGAGVRHRGERRSGDC</sequence>
<dbReference type="Proteomes" id="UP000048600">
    <property type="component" value="Unassembled WGS sequence"/>
</dbReference>
<evidence type="ECO:0000313" key="2">
    <source>
        <dbReference type="EMBL" id="CFE72922.1"/>
    </source>
</evidence>
<gene>
    <name evidence="3" type="ORF">ERS007657_02486</name>
    <name evidence="7" type="ORF">ERS007679_03831</name>
    <name evidence="1" type="ORF">ERS007681_04018</name>
    <name evidence="2" type="ORF">ERS007688_03752</name>
    <name evidence="8" type="ORF">ERS007703_04463</name>
    <name evidence="9" type="ORF">ERS007720_04074</name>
    <name evidence="11" type="ORF">ERS007739_02293</name>
    <name evidence="10" type="ORF">ERS007741_04171</name>
    <name evidence="5" type="ORF">ERS027646_01464</name>
    <name evidence="4" type="ORF">ERS027659_02585</name>
    <name evidence="6" type="ORF">ERS027661_03182</name>
</gene>
<evidence type="ECO:0000313" key="3">
    <source>
        <dbReference type="EMBL" id="CFR86346.1"/>
    </source>
</evidence>
<dbReference type="EMBL" id="CNFT01000637">
    <property type="protein sequence ID" value="CKS06418.1"/>
    <property type="molecule type" value="Genomic_DNA"/>
</dbReference>
<protein>
    <submittedName>
        <fullName evidence="8">Uncharacterized protein</fullName>
    </submittedName>
</protein>
<evidence type="ECO:0000313" key="20">
    <source>
        <dbReference type="Proteomes" id="UP000048948"/>
    </source>
</evidence>
<dbReference type="EMBL" id="CGCX01000965">
    <property type="protein sequence ID" value="CFR86346.1"/>
    <property type="molecule type" value="Genomic_DNA"/>
</dbReference>
<name>A0A0T9YRG6_MYCTX</name>
<evidence type="ECO:0000313" key="16">
    <source>
        <dbReference type="Proteomes" id="UP000046680"/>
    </source>
</evidence>
<dbReference type="Proteomes" id="UP000046680">
    <property type="component" value="Unassembled WGS sequence"/>
</dbReference>
<evidence type="ECO:0000313" key="15">
    <source>
        <dbReference type="Proteomes" id="UP000045842"/>
    </source>
</evidence>
<evidence type="ECO:0000313" key="7">
    <source>
        <dbReference type="EMBL" id="COW42225.1"/>
    </source>
</evidence>
<evidence type="ECO:0000313" key="8">
    <source>
        <dbReference type="EMBL" id="COW92230.1"/>
    </source>
</evidence>
<evidence type="ECO:0000313" key="17">
    <source>
        <dbReference type="Proteomes" id="UP000046947"/>
    </source>
</evidence>
<evidence type="ECO:0000313" key="22">
    <source>
        <dbReference type="Proteomes" id="UP000050164"/>
    </source>
</evidence>
<dbReference type="EMBL" id="CHKL01000789">
    <property type="protein sequence ID" value="COX30908.1"/>
    <property type="molecule type" value="Genomic_DNA"/>
</dbReference>
<dbReference type="EMBL" id="CSAD01000789">
    <property type="protein sequence ID" value="COW42225.1"/>
    <property type="molecule type" value="Genomic_DNA"/>
</dbReference>
<dbReference type="Proteomes" id="UP000049023">
    <property type="component" value="Unassembled WGS sequence"/>
</dbReference>
<dbReference type="EMBL" id="CNFU01000791">
    <property type="protein sequence ID" value="CKS51549.1"/>
    <property type="molecule type" value="Genomic_DNA"/>
</dbReference>
<accession>A0A0T9YRG6</accession>
<reference evidence="8" key="3">
    <citation type="submission" date="2015-03" db="EMBL/GenBank/DDBJ databases">
        <authorList>
            <person name="Murphy D."/>
        </authorList>
    </citation>
    <scope>NUCLEOTIDE SEQUENCE [LARGE SCALE GENOMIC DNA]</scope>
    <source>
        <strain evidence="8">K00500041</strain>
    </source>
</reference>
<dbReference type="EMBL" id="CNGE01000215">
    <property type="protein sequence ID" value="CKS21687.1"/>
    <property type="molecule type" value="Genomic_DNA"/>
</dbReference>
<dbReference type="Proteomes" id="UP000038802">
    <property type="component" value="Unassembled WGS sequence"/>
</dbReference>
<dbReference type="Proteomes" id="UP000050164">
    <property type="component" value="Unassembled WGS sequence"/>
</dbReference>
<dbReference type="Proteomes" id="UP000044938">
    <property type="component" value="Unassembled WGS sequence"/>
</dbReference>
<evidence type="ECO:0000313" key="21">
    <source>
        <dbReference type="Proteomes" id="UP000049023"/>
    </source>
</evidence>
<evidence type="ECO:0000313" key="5">
    <source>
        <dbReference type="EMBL" id="CKS21687.1"/>
    </source>
</evidence>
<dbReference type="EMBL" id="CSBK01001030">
    <property type="protein sequence ID" value="COY23323.1"/>
    <property type="molecule type" value="Genomic_DNA"/>
</dbReference>
<evidence type="ECO:0000313" key="6">
    <source>
        <dbReference type="EMBL" id="CKS51549.1"/>
    </source>
</evidence>
<dbReference type="Proteomes" id="UP000048948">
    <property type="component" value="Unassembled WGS sequence"/>
</dbReference>
<evidence type="ECO:0000313" key="18">
    <source>
        <dbReference type="Proteomes" id="UP000048289"/>
    </source>
</evidence>
<evidence type="ECO:0000313" key="19">
    <source>
        <dbReference type="Proteomes" id="UP000048600"/>
    </source>
</evidence>